<protein>
    <submittedName>
        <fullName evidence="1">Uncharacterized protein</fullName>
    </submittedName>
</protein>
<evidence type="ECO:0000313" key="1">
    <source>
        <dbReference type="EMBL" id="ABD42392.1"/>
    </source>
</evidence>
<dbReference type="AlphaFoldDB" id="Q2FSL8"/>
<organism evidence="1 2">
    <name type="scientific">Methanospirillum hungatei JF-1 (strain ATCC 27890 / DSM 864 / NBRC 100397 / JF-1)</name>
    <dbReference type="NCBI Taxonomy" id="323259"/>
    <lineage>
        <taxon>Archaea</taxon>
        <taxon>Methanobacteriati</taxon>
        <taxon>Methanobacteriota</taxon>
        <taxon>Stenosarchaea group</taxon>
        <taxon>Methanomicrobia</taxon>
        <taxon>Methanomicrobiales</taxon>
        <taxon>Methanospirillaceae</taxon>
        <taxon>Methanospirillum</taxon>
    </lineage>
</organism>
<sequence>MTHNITSKANPVIHKATDMLMAMSRDEEERLIYEAREEFLLDQQYGLQAAERKGIIETKQETARKLITKGMDDQFIKDITGLEFKEISSLRDEKRFNSLPKNNNEFLPLYGVNIMTHNITSKANPVIQKATDMLIAMSWDEEERLRYEAREEFLLDQKHSLQAAERTGIEIGEKKGIEIERIAIAHNLINLGMDDEFISKATGLPPKEIRKLRNQE</sequence>
<dbReference type="EMBL" id="CP000254">
    <property type="protein sequence ID" value="ABD42392.1"/>
    <property type="molecule type" value="Genomic_DNA"/>
</dbReference>
<keyword evidence="2" id="KW-1185">Reference proteome</keyword>
<dbReference type="InParanoid" id="Q2FSL8"/>
<dbReference type="HOGENOM" id="CLU_1275321_0_0_2"/>
<gene>
    <name evidence="1" type="ordered locus">Mhun_2697</name>
</gene>
<evidence type="ECO:0000313" key="2">
    <source>
        <dbReference type="Proteomes" id="UP000001941"/>
    </source>
</evidence>
<dbReference type="EnsemblBacteria" id="ABD42392">
    <property type="protein sequence ID" value="ABD42392"/>
    <property type="gene ID" value="Mhun_2697"/>
</dbReference>
<dbReference type="KEGG" id="mhu:Mhun_2697"/>
<accession>Q2FSL8</accession>
<proteinExistence type="predicted"/>
<name>Q2FSL8_METHJ</name>
<dbReference type="RefSeq" id="WP_011449648.1">
    <property type="nucleotide sequence ID" value="NC_007796.1"/>
</dbReference>
<dbReference type="Proteomes" id="UP000001941">
    <property type="component" value="Chromosome"/>
</dbReference>
<reference evidence="2" key="1">
    <citation type="journal article" date="2016" name="Stand. Genomic Sci.">
        <title>Complete genome sequence of Methanospirillum hungatei type strain JF1.</title>
        <authorList>
            <person name="Gunsalus R.P."/>
            <person name="Cook L.E."/>
            <person name="Crable B."/>
            <person name="Rohlin L."/>
            <person name="McDonald E."/>
            <person name="Mouttaki H."/>
            <person name="Sieber J.R."/>
            <person name="Poweleit N."/>
            <person name="Zhou H."/>
            <person name="Lapidus A.L."/>
            <person name="Daligault H.E."/>
            <person name="Land M."/>
            <person name="Gilna P."/>
            <person name="Ivanova N."/>
            <person name="Kyrpides N."/>
            <person name="Culley D.E."/>
            <person name="McInerney M.J."/>
        </authorList>
    </citation>
    <scope>NUCLEOTIDE SEQUENCE [LARGE SCALE GENOMIC DNA]</scope>
    <source>
        <strain evidence="2">ATCC 27890 / DSM 864 / NBRC 100397 / JF-1</strain>
    </source>
</reference>
<dbReference type="GeneID" id="62701812"/>